<dbReference type="GO" id="GO:0000281">
    <property type="term" value="P:mitotic cytokinesis"/>
    <property type="evidence" value="ECO:0007669"/>
    <property type="project" value="TreeGrafter"/>
</dbReference>
<name>A0A8T0AUI6_SILME</name>
<keyword evidence="12" id="KW-1017">Isopeptide bond</keyword>
<keyword evidence="19" id="KW-0832">Ubl conjugation</keyword>
<dbReference type="InterPro" id="IPR046349">
    <property type="entry name" value="C1-like_sf"/>
</dbReference>
<keyword evidence="11" id="KW-0963">Cytoplasm</keyword>
<evidence type="ECO:0000256" key="8">
    <source>
        <dbReference type="ARBA" id="ARBA00022468"/>
    </source>
</evidence>
<evidence type="ECO:0000256" key="12">
    <source>
        <dbReference type="ARBA" id="ARBA00022499"/>
    </source>
</evidence>
<evidence type="ECO:0000256" key="32">
    <source>
        <dbReference type="SAM" id="Coils"/>
    </source>
</evidence>
<dbReference type="PANTHER" id="PTHR46199:SF5">
    <property type="entry name" value="RAC GTPASE-ACTIVATING PROTEIN 1"/>
    <property type="match status" value="1"/>
</dbReference>
<evidence type="ECO:0000256" key="23">
    <source>
        <dbReference type="ARBA" id="ARBA00023065"/>
    </source>
</evidence>
<dbReference type="GO" id="GO:0007283">
    <property type="term" value="P:spermatogenesis"/>
    <property type="evidence" value="ECO:0007669"/>
    <property type="project" value="UniProtKB-KW"/>
</dbReference>
<evidence type="ECO:0000256" key="1">
    <source>
        <dbReference type="ARBA" id="ARBA00004123"/>
    </source>
</evidence>
<keyword evidence="21" id="KW-0007">Acetylation</keyword>
<evidence type="ECO:0000256" key="29">
    <source>
        <dbReference type="ARBA" id="ARBA00023329"/>
    </source>
</evidence>
<dbReference type="GO" id="GO:0005634">
    <property type="term" value="C:nucleus"/>
    <property type="evidence" value="ECO:0007669"/>
    <property type="project" value="UniProtKB-SubCell"/>
</dbReference>
<keyword evidence="18" id="KW-0862">Zinc</keyword>
<evidence type="ECO:0000256" key="21">
    <source>
        <dbReference type="ARBA" id="ARBA00022990"/>
    </source>
</evidence>
<dbReference type="Pfam" id="PF00620">
    <property type="entry name" value="RhoGAP"/>
    <property type="match status" value="1"/>
</dbReference>
<dbReference type="InterPro" id="IPR000198">
    <property type="entry name" value="RhoGAP_dom"/>
</dbReference>
<dbReference type="GO" id="GO:0097149">
    <property type="term" value="C:centralspindlin complex"/>
    <property type="evidence" value="ECO:0007669"/>
    <property type="project" value="TreeGrafter"/>
</dbReference>
<gene>
    <name evidence="36" type="ORF">HF521_006178</name>
</gene>
<keyword evidence="7" id="KW-0813">Transport</keyword>
<evidence type="ECO:0000313" key="36">
    <source>
        <dbReference type="EMBL" id="KAF7696084.1"/>
    </source>
</evidence>
<evidence type="ECO:0000259" key="35">
    <source>
        <dbReference type="PROSITE" id="PS50238"/>
    </source>
</evidence>
<dbReference type="GO" id="GO:0030496">
    <property type="term" value="C:midbody"/>
    <property type="evidence" value="ECO:0007669"/>
    <property type="project" value="UniProtKB-SubCell"/>
</dbReference>
<evidence type="ECO:0000256" key="22">
    <source>
        <dbReference type="ARBA" id="ARBA00023054"/>
    </source>
</evidence>
<evidence type="ECO:0000256" key="15">
    <source>
        <dbReference type="ARBA" id="ARBA00022723"/>
    </source>
</evidence>
<dbReference type="GO" id="GO:0051256">
    <property type="term" value="P:mitotic spindle midzone assembly"/>
    <property type="evidence" value="ECO:0007669"/>
    <property type="project" value="TreeGrafter"/>
</dbReference>
<evidence type="ECO:0000256" key="13">
    <source>
        <dbReference type="ARBA" id="ARBA00022553"/>
    </source>
</evidence>
<proteinExistence type="predicted"/>
<dbReference type="CDD" id="cd20821">
    <property type="entry name" value="C1_MgcRacGAP"/>
    <property type="match status" value="1"/>
</dbReference>
<evidence type="ECO:0000256" key="30">
    <source>
        <dbReference type="ARBA" id="ARBA00067896"/>
    </source>
</evidence>
<dbReference type="Proteomes" id="UP000606274">
    <property type="component" value="Unassembled WGS sequence"/>
</dbReference>
<dbReference type="GO" id="GO:0008289">
    <property type="term" value="F:lipid binding"/>
    <property type="evidence" value="ECO:0007669"/>
    <property type="project" value="UniProtKB-KW"/>
</dbReference>
<evidence type="ECO:0000256" key="10">
    <source>
        <dbReference type="ARBA" id="ARBA00022475"/>
    </source>
</evidence>
<evidence type="ECO:0000256" key="3">
    <source>
        <dbReference type="ARBA" id="ARBA00004214"/>
    </source>
</evidence>
<keyword evidence="16" id="KW-0863">Zinc-finger</keyword>
<dbReference type="Gene3D" id="1.10.555.10">
    <property type="entry name" value="Rho GTPase activation protein"/>
    <property type="match status" value="1"/>
</dbReference>
<keyword evidence="26" id="KW-0206">Cytoskeleton</keyword>
<protein>
    <recommendedName>
        <fullName evidence="30">Rac GTPase-activating protein 1</fullName>
    </recommendedName>
    <alternativeName>
        <fullName evidence="31">Male germ cell RacGap</fullName>
    </alternativeName>
</protein>
<dbReference type="PROSITE" id="PS00479">
    <property type="entry name" value="ZF_DAG_PE_1"/>
    <property type="match status" value="1"/>
</dbReference>
<dbReference type="GO" id="GO:0005096">
    <property type="term" value="F:GTPase activator activity"/>
    <property type="evidence" value="ECO:0007669"/>
    <property type="project" value="UniProtKB-KW"/>
</dbReference>
<evidence type="ECO:0000256" key="18">
    <source>
        <dbReference type="ARBA" id="ARBA00022833"/>
    </source>
</evidence>
<comment type="subcellular location">
    <subcellularLocation>
        <location evidence="5">Cell membrane</location>
        <topology evidence="5">Peripheral membrane protein</topology>
        <orientation evidence="5">Cytoplasmic side</orientation>
    </subcellularLocation>
    <subcellularLocation>
        <location evidence="6">Cleavage furrow</location>
    </subcellularLocation>
    <subcellularLocation>
        <location evidence="2">Cytoplasm</location>
        <location evidence="2">Cytoskeleton</location>
        <location evidence="2">Spindle</location>
    </subcellularLocation>
    <subcellularLocation>
        <location evidence="4">Cytoplasmic vesicle</location>
        <location evidence="4">Secretory vesicle</location>
        <location evidence="4">Acrosome</location>
    </subcellularLocation>
    <subcellularLocation>
        <location evidence="3">Midbody</location>
    </subcellularLocation>
    <subcellularLocation>
        <location evidence="1">Nucleus</location>
    </subcellularLocation>
</comment>
<dbReference type="SMART" id="SM00324">
    <property type="entry name" value="RhoGAP"/>
    <property type="match status" value="1"/>
</dbReference>
<reference evidence="36" key="1">
    <citation type="submission" date="2020-08" db="EMBL/GenBank/DDBJ databases">
        <title>Chromosome-level assembly of Southern catfish (Silurus meridionalis) provides insights into visual adaptation to the nocturnal and benthic lifestyles.</title>
        <authorList>
            <person name="Zhang Y."/>
            <person name="Wang D."/>
            <person name="Peng Z."/>
        </authorList>
    </citation>
    <scope>NUCLEOTIDE SEQUENCE</scope>
    <source>
        <strain evidence="36">SWU-2019-XX</strain>
        <tissue evidence="36">Muscle</tissue>
    </source>
</reference>
<dbReference type="InterPro" id="IPR002219">
    <property type="entry name" value="PKC_DAG/PE"/>
</dbReference>
<evidence type="ECO:0000259" key="34">
    <source>
        <dbReference type="PROSITE" id="PS50081"/>
    </source>
</evidence>
<dbReference type="SUPFAM" id="SSF57889">
    <property type="entry name" value="Cysteine-rich domain"/>
    <property type="match status" value="1"/>
</dbReference>
<evidence type="ECO:0000256" key="4">
    <source>
        <dbReference type="ARBA" id="ARBA00004218"/>
    </source>
</evidence>
<keyword evidence="10" id="KW-1003">Cell membrane</keyword>
<evidence type="ECO:0000256" key="28">
    <source>
        <dbReference type="ARBA" id="ARBA00023306"/>
    </source>
</evidence>
<evidence type="ECO:0000256" key="31">
    <source>
        <dbReference type="ARBA" id="ARBA00075869"/>
    </source>
</evidence>
<dbReference type="GO" id="GO:0001669">
    <property type="term" value="C:acrosomal vesicle"/>
    <property type="evidence" value="ECO:0007669"/>
    <property type="project" value="UniProtKB-SubCell"/>
</dbReference>
<feature type="coiled-coil region" evidence="32">
    <location>
        <begin position="78"/>
        <end position="126"/>
    </location>
</feature>
<evidence type="ECO:0000256" key="26">
    <source>
        <dbReference type="ARBA" id="ARBA00023212"/>
    </source>
</evidence>
<dbReference type="GO" id="GO:0006811">
    <property type="term" value="P:monoatomic ion transport"/>
    <property type="evidence" value="ECO:0007669"/>
    <property type="project" value="UniProtKB-KW"/>
</dbReference>
<dbReference type="PROSITE" id="PS50081">
    <property type="entry name" value="ZF_DAG_PE_2"/>
    <property type="match status" value="1"/>
</dbReference>
<evidence type="ECO:0000256" key="5">
    <source>
        <dbReference type="ARBA" id="ARBA00004413"/>
    </source>
</evidence>
<keyword evidence="37" id="KW-1185">Reference proteome</keyword>
<keyword evidence="25" id="KW-0472">Membrane</keyword>
<dbReference type="PANTHER" id="PTHR46199">
    <property type="entry name" value="RAC GTPASE-ACTIVATING PROTEIN 1"/>
    <property type="match status" value="1"/>
</dbReference>
<dbReference type="CDD" id="cd04382">
    <property type="entry name" value="RhoGAP_MgcRacGAP"/>
    <property type="match status" value="1"/>
</dbReference>
<keyword evidence="24" id="KW-0446">Lipid-binding</keyword>
<dbReference type="FunFam" id="1.10.555.10:FF:000034">
    <property type="entry name" value="Rac GTPase-activating protein 1"/>
    <property type="match status" value="1"/>
</dbReference>
<keyword evidence="22 32" id="KW-0175">Coiled coil</keyword>
<evidence type="ECO:0000256" key="16">
    <source>
        <dbReference type="ARBA" id="ARBA00022771"/>
    </source>
</evidence>
<dbReference type="GO" id="GO:0030154">
    <property type="term" value="P:cell differentiation"/>
    <property type="evidence" value="ECO:0007669"/>
    <property type="project" value="UniProtKB-KW"/>
</dbReference>
<keyword evidence="28" id="KW-0131">Cell cycle</keyword>
<feature type="region of interest" description="Disordered" evidence="33">
    <location>
        <begin position="595"/>
        <end position="615"/>
    </location>
</feature>
<evidence type="ECO:0000256" key="14">
    <source>
        <dbReference type="ARBA" id="ARBA00022618"/>
    </source>
</evidence>
<evidence type="ECO:0000256" key="2">
    <source>
        <dbReference type="ARBA" id="ARBA00004186"/>
    </source>
</evidence>
<dbReference type="SUPFAM" id="SSF48350">
    <property type="entry name" value="GTPase activation domain, GAP"/>
    <property type="match status" value="1"/>
</dbReference>
<organism evidence="36 37">
    <name type="scientific">Silurus meridionalis</name>
    <name type="common">Southern catfish</name>
    <name type="synonym">Silurus soldatovi meridionalis</name>
    <dbReference type="NCBI Taxonomy" id="175797"/>
    <lineage>
        <taxon>Eukaryota</taxon>
        <taxon>Metazoa</taxon>
        <taxon>Chordata</taxon>
        <taxon>Craniata</taxon>
        <taxon>Vertebrata</taxon>
        <taxon>Euteleostomi</taxon>
        <taxon>Actinopterygii</taxon>
        <taxon>Neopterygii</taxon>
        <taxon>Teleostei</taxon>
        <taxon>Ostariophysi</taxon>
        <taxon>Siluriformes</taxon>
        <taxon>Siluridae</taxon>
        <taxon>Silurus</taxon>
    </lineage>
</organism>
<feature type="domain" description="Rho-GAP" evidence="35">
    <location>
        <begin position="373"/>
        <end position="562"/>
    </location>
</feature>
<evidence type="ECO:0000256" key="20">
    <source>
        <dbReference type="ARBA" id="ARBA00022871"/>
    </source>
</evidence>
<keyword evidence="17" id="KW-0221">Differentiation</keyword>
<dbReference type="EMBL" id="JABFDY010000016">
    <property type="protein sequence ID" value="KAF7696084.1"/>
    <property type="molecule type" value="Genomic_DNA"/>
</dbReference>
<dbReference type="GO" id="GO:0008270">
    <property type="term" value="F:zinc ion binding"/>
    <property type="evidence" value="ECO:0007669"/>
    <property type="project" value="UniProtKB-KW"/>
</dbReference>
<keyword evidence="15" id="KW-0479">Metal-binding</keyword>
<comment type="caution">
    <text evidence="36">The sequence shown here is derived from an EMBL/GenBank/DDBJ whole genome shotgun (WGS) entry which is preliminary data.</text>
</comment>
<keyword evidence="9" id="KW-0217">Developmental protein</keyword>
<keyword evidence="8" id="KW-0343">GTPase activation</keyword>
<evidence type="ECO:0000256" key="27">
    <source>
        <dbReference type="ARBA" id="ARBA00023242"/>
    </source>
</evidence>
<dbReference type="Gene3D" id="3.30.60.20">
    <property type="match status" value="1"/>
</dbReference>
<dbReference type="SMART" id="SM00109">
    <property type="entry name" value="C1"/>
    <property type="match status" value="1"/>
</dbReference>
<feature type="compositionally biased region" description="Polar residues" evidence="33">
    <location>
        <begin position="599"/>
        <end position="615"/>
    </location>
</feature>
<evidence type="ECO:0000256" key="24">
    <source>
        <dbReference type="ARBA" id="ARBA00023121"/>
    </source>
</evidence>
<evidence type="ECO:0000256" key="11">
    <source>
        <dbReference type="ARBA" id="ARBA00022490"/>
    </source>
</evidence>
<dbReference type="GO" id="GO:0032154">
    <property type="term" value="C:cleavage furrow"/>
    <property type="evidence" value="ECO:0007669"/>
    <property type="project" value="UniProtKB-SubCell"/>
</dbReference>
<evidence type="ECO:0000256" key="7">
    <source>
        <dbReference type="ARBA" id="ARBA00022448"/>
    </source>
</evidence>
<evidence type="ECO:0000256" key="6">
    <source>
        <dbReference type="ARBA" id="ARBA00004626"/>
    </source>
</evidence>
<keyword evidence="27" id="KW-0539">Nucleus</keyword>
<keyword evidence="13" id="KW-0597">Phosphoprotein</keyword>
<evidence type="ECO:0000256" key="9">
    <source>
        <dbReference type="ARBA" id="ARBA00022473"/>
    </source>
</evidence>
<sequence length="652" mass="73009">MQPVPMLRRYNNWRGRDTCIMETAVMNLHSLFENLRGHVEVLNDSIEPQFIQMALNFEDCRRKWLRVEQDLASCKEVLAKAETERGALEVKLKHARNQVDVEIRRRQKAESDCEKMDRQIQLIRDLLVTEGSSTSIQLNDEQRSALAFLNARSQAPANLNSSRRLATIDESASILSDISYDKTDDSLDWDSSVVRTVRLKKRQKRRSSRNHTDGPPAVAKRSRSTGRTSEKGNESLVAKTTVTVPNNGGLIEAVTTLEAVPYWTRSRRKTAAMVWDTADTDSVQSVDIIKRSGTKAEPSTPQSNGSVRLHEFVSKTVIKPESCVPCGKRIKFGKISLKCRDCRVVSHPECRERCPLPCIPNQAGTPGKTGESGTLADYVSVTSPMIPPLVVHCVNEIEQRGLHETGLYRLSGADRVVKELKEKFLRGKTLPLLSKVDDIHAITGVLKDFLRNLKEPLLTFRLNKNFMEAAELDDDNSTALMYQTISDLPQPNRDTLAFLMLHLQRVAQSHDTKMNVTNLARVFGPTIVGHSIPDPEPMTILQDTKRQPKVVECLLGLPADYWGQFVMVEQTHTDHMIIENTNVYSTPDQKVSMFGPLTTPDQQMSKTPSSSSLSQRMKNATLGAITPKFGSKSKSAASFSRQGNFFASPLLK</sequence>
<evidence type="ECO:0000256" key="33">
    <source>
        <dbReference type="SAM" id="MobiDB-lite"/>
    </source>
</evidence>
<evidence type="ECO:0000256" key="25">
    <source>
        <dbReference type="ARBA" id="ARBA00023136"/>
    </source>
</evidence>
<evidence type="ECO:0000256" key="17">
    <source>
        <dbReference type="ARBA" id="ARBA00022782"/>
    </source>
</evidence>
<keyword evidence="20" id="KW-0744">Spermatogenesis</keyword>
<keyword evidence="14" id="KW-0132">Cell division</keyword>
<feature type="region of interest" description="Disordered" evidence="33">
    <location>
        <begin position="200"/>
        <end position="238"/>
    </location>
</feature>
<keyword evidence="29" id="KW-0968">Cytoplasmic vesicle</keyword>
<keyword evidence="23" id="KW-0406">Ion transport</keyword>
<evidence type="ECO:0000313" key="37">
    <source>
        <dbReference type="Proteomes" id="UP000606274"/>
    </source>
</evidence>
<dbReference type="AlphaFoldDB" id="A0A8T0AUI6"/>
<evidence type="ECO:0000256" key="19">
    <source>
        <dbReference type="ARBA" id="ARBA00022843"/>
    </source>
</evidence>
<dbReference type="InterPro" id="IPR008936">
    <property type="entry name" value="Rho_GTPase_activation_prot"/>
</dbReference>
<dbReference type="GO" id="GO:0007266">
    <property type="term" value="P:Rho protein signal transduction"/>
    <property type="evidence" value="ECO:0007669"/>
    <property type="project" value="TreeGrafter"/>
</dbReference>
<accession>A0A8T0AUI6</accession>
<feature type="compositionally biased region" description="Basic residues" evidence="33">
    <location>
        <begin position="200"/>
        <end position="209"/>
    </location>
</feature>
<dbReference type="Pfam" id="PF00130">
    <property type="entry name" value="C1_1"/>
    <property type="match status" value="1"/>
</dbReference>
<feature type="domain" description="Phorbol-ester/DAG-type" evidence="34">
    <location>
        <begin position="309"/>
        <end position="358"/>
    </location>
</feature>
<dbReference type="GO" id="GO:0051233">
    <property type="term" value="C:spindle midzone"/>
    <property type="evidence" value="ECO:0007669"/>
    <property type="project" value="TreeGrafter"/>
</dbReference>
<dbReference type="FunFam" id="3.30.60.20:FF:000033">
    <property type="entry name" value="Rac GTPase-activating protein 1"/>
    <property type="match status" value="1"/>
</dbReference>
<dbReference type="PROSITE" id="PS50238">
    <property type="entry name" value="RHOGAP"/>
    <property type="match status" value="1"/>
</dbReference>